<accession>A0ABR7D8G9</accession>
<dbReference type="SUPFAM" id="SSF52799">
    <property type="entry name" value="(Phosphotyrosine protein) phosphatases II"/>
    <property type="match status" value="1"/>
</dbReference>
<keyword evidence="4" id="KW-1185">Reference proteome</keyword>
<evidence type="ECO:0000313" key="4">
    <source>
        <dbReference type="Proteomes" id="UP000596929"/>
    </source>
</evidence>
<protein>
    <submittedName>
        <fullName evidence="3">Tyrosine-protein phosphatase</fullName>
    </submittedName>
</protein>
<reference evidence="3 4" key="1">
    <citation type="submission" date="2020-08" db="EMBL/GenBank/DDBJ databases">
        <title>Genome public.</title>
        <authorList>
            <person name="Liu C."/>
            <person name="Sun Q."/>
        </authorList>
    </citation>
    <scope>NUCLEOTIDE SEQUENCE [LARGE SCALE GENOMIC DNA]</scope>
    <source>
        <strain evidence="3 4">NSJ-6</strain>
    </source>
</reference>
<dbReference type="InterPro" id="IPR026893">
    <property type="entry name" value="Tyr/Ser_Pase_IphP-type"/>
</dbReference>
<dbReference type="PANTHER" id="PTHR31126:SF1">
    <property type="entry name" value="TYROSINE SPECIFIC PROTEIN PHOSPHATASES DOMAIN-CONTAINING PROTEIN"/>
    <property type="match status" value="1"/>
</dbReference>
<gene>
    <name evidence="3" type="ORF">H8S20_02070</name>
</gene>
<feature type="domain" description="Tyrosine specific protein phosphatases" evidence="2">
    <location>
        <begin position="211"/>
        <end position="254"/>
    </location>
</feature>
<evidence type="ECO:0000313" key="3">
    <source>
        <dbReference type="EMBL" id="MBC5627670.1"/>
    </source>
</evidence>
<sequence length="254" mass="28989">MNILKAIVNKVNDEYVFKISNFNDEYEIYYSINNNMEGKSLLVKGYDEEIKVKSPTDNTRVFFEVINAGRSTGAFSTRLVDVSSIENFRDLGGYVTEDGRRVRWGCFYRCANMGKVNERDKNYLENMGLATISDLRSEMEVATEADVELKNCKYINESGIKDMENSIGSKDNFDMLSVLKEMLRNIEKMNDIESFLVSGYRTMVEKNEAFKIFFDNIKQEERLPLVFHCTAGKDRTGVAGALLLLALGVSEKKL</sequence>
<dbReference type="InterPro" id="IPR029021">
    <property type="entry name" value="Prot-tyrosine_phosphatase-like"/>
</dbReference>
<dbReference type="Proteomes" id="UP000596929">
    <property type="component" value="Unassembled WGS sequence"/>
</dbReference>
<dbReference type="Gene3D" id="3.90.190.10">
    <property type="entry name" value="Protein tyrosine phosphatase superfamily"/>
    <property type="match status" value="1"/>
</dbReference>
<name>A0ABR7D8G9_9CLOT</name>
<dbReference type="PANTHER" id="PTHR31126">
    <property type="entry name" value="TYROSINE-PROTEIN PHOSPHATASE"/>
    <property type="match status" value="1"/>
</dbReference>
<dbReference type="InterPro" id="IPR000387">
    <property type="entry name" value="Tyr_Pase_dom"/>
</dbReference>
<dbReference type="Pfam" id="PF13350">
    <property type="entry name" value="Y_phosphatase3"/>
    <property type="match status" value="1"/>
</dbReference>
<dbReference type="PROSITE" id="PS00383">
    <property type="entry name" value="TYR_PHOSPHATASE_1"/>
    <property type="match status" value="1"/>
</dbReference>
<dbReference type="PROSITE" id="PS50056">
    <property type="entry name" value="TYR_PHOSPHATASE_2"/>
    <property type="match status" value="1"/>
</dbReference>
<comment type="caution">
    <text evidence="3">The sequence shown here is derived from an EMBL/GenBank/DDBJ whole genome shotgun (WGS) entry which is preliminary data.</text>
</comment>
<proteinExistence type="inferred from homology"/>
<comment type="similarity">
    <text evidence="1">Belongs to the protein-tyrosine phosphatase family.</text>
</comment>
<evidence type="ECO:0000259" key="2">
    <source>
        <dbReference type="PROSITE" id="PS50056"/>
    </source>
</evidence>
<organism evidence="3 4">
    <name type="scientific">Clostridium hominis</name>
    <dbReference type="NCBI Taxonomy" id="2763036"/>
    <lineage>
        <taxon>Bacteria</taxon>
        <taxon>Bacillati</taxon>
        <taxon>Bacillota</taxon>
        <taxon>Clostridia</taxon>
        <taxon>Eubacteriales</taxon>
        <taxon>Clostridiaceae</taxon>
        <taxon>Clostridium</taxon>
    </lineage>
</organism>
<dbReference type="InterPro" id="IPR016130">
    <property type="entry name" value="Tyr_Pase_AS"/>
</dbReference>
<dbReference type="EMBL" id="JACOOO010000004">
    <property type="protein sequence ID" value="MBC5627670.1"/>
    <property type="molecule type" value="Genomic_DNA"/>
</dbReference>
<evidence type="ECO:0000256" key="1">
    <source>
        <dbReference type="ARBA" id="ARBA00009580"/>
    </source>
</evidence>